<evidence type="ECO:0000313" key="2">
    <source>
        <dbReference type="EMBL" id="KAK0752976.1"/>
    </source>
</evidence>
<name>A0AA40F934_9PEZI</name>
<reference evidence="2" key="1">
    <citation type="submission" date="2023-06" db="EMBL/GenBank/DDBJ databases">
        <title>Genome-scale phylogeny and comparative genomics of the fungal order Sordariales.</title>
        <authorList>
            <consortium name="Lawrence Berkeley National Laboratory"/>
            <person name="Hensen N."/>
            <person name="Bonometti L."/>
            <person name="Westerberg I."/>
            <person name="Brannstrom I.O."/>
            <person name="Guillou S."/>
            <person name="Cros-Aarteil S."/>
            <person name="Calhoun S."/>
            <person name="Haridas S."/>
            <person name="Kuo A."/>
            <person name="Mondo S."/>
            <person name="Pangilinan J."/>
            <person name="Riley R."/>
            <person name="LaButti K."/>
            <person name="Andreopoulos B."/>
            <person name="Lipzen A."/>
            <person name="Chen C."/>
            <person name="Yanf M."/>
            <person name="Daum C."/>
            <person name="Ng V."/>
            <person name="Clum A."/>
            <person name="Steindorff A."/>
            <person name="Ohm R."/>
            <person name="Martin F."/>
            <person name="Silar P."/>
            <person name="Natvig D."/>
            <person name="Lalanne C."/>
            <person name="Gautier V."/>
            <person name="Ament-velasquez S.L."/>
            <person name="Kruys A."/>
            <person name="Hutchinson M.I."/>
            <person name="Powell A.J."/>
            <person name="Barry K."/>
            <person name="Miller A.N."/>
            <person name="Grigoriev I.V."/>
            <person name="Debuchy R."/>
            <person name="Gladieux P."/>
            <person name="Thoren M.H."/>
            <person name="Johannesson H."/>
        </authorList>
    </citation>
    <scope>NUCLEOTIDE SEQUENCE</scope>
    <source>
        <strain evidence="2">SMH3187-1</strain>
    </source>
</reference>
<protein>
    <submittedName>
        <fullName evidence="2">Uncharacterized protein</fullName>
    </submittedName>
</protein>
<dbReference type="PANTHER" id="PTHR38166">
    <property type="entry name" value="C2H2-TYPE DOMAIN-CONTAINING PROTEIN-RELATED"/>
    <property type="match status" value="1"/>
</dbReference>
<comment type="caution">
    <text evidence="2">The sequence shown here is derived from an EMBL/GenBank/DDBJ whole genome shotgun (WGS) entry which is preliminary data.</text>
</comment>
<sequence>MLPFRPQPAQHASTEEAQSGSATPRKNSDDESHDHSLHAVSEDVPDTTEVSMRLTIPATPDSNIPLAAYRTPSILPSEDVTSSGGLSFAQSSIDIFVRRSAGPSVWPELSPHPEYPQATGEVELELLSDHSPGPSATTTARQDPEDRLCFPWRHEFWWEDGVLQSTGGPVKSKHRPYSSPRSSQAGGTATGGSIGMLEPTRAPIVTTERSAISLPTAVFLEEEAYWDMRWRRGQLVKRFVDHFWRTHPPQRGNQQNQGNARQFNNCPRPGPYTRDTRDKPSTGGGSSRRLFNDEGNGNNSEGDDQDDDDLPPLSERPAGKRSKYLACPFQKWRPQHFEHCYNNHRYLSDVQRHVEKTHYISRCPTCHSVYRTPLTLQLHLFNSRCDGRPILDLTPGHITEQRLAAVRELSARSGTEQQWRAMFGILFPNEPQPPSIYVGRRAKELIQYIVRYAERHRPVVFPQLQAQLAHDIPSLYRSENAEALLLAAVQQFVPTLMLEIMAQDVPDWPPWAVPDSDSDTDPADTALSRPLPGWQNWGLGPMARGLESLAELDESSQPPEQPYIASSLHSNSQLAHQPIAPLPCIQAVELGYQPTATYPMDQAALLFPQLVGQDFTPQFYSVPNEDFLALAAHQNDGDTFQPHPGGGPGSNHTIPYDFSNTPEAMGLPRMQPHDAVEAGWRVPVPLGYDNVMLPTSHVHATSGCKTDDLIFLYLCQLDRTLGTAGG</sequence>
<feature type="compositionally biased region" description="Polar residues" evidence="1">
    <location>
        <begin position="10"/>
        <end position="25"/>
    </location>
</feature>
<feature type="compositionally biased region" description="Low complexity" evidence="1">
    <location>
        <begin position="250"/>
        <end position="265"/>
    </location>
</feature>
<dbReference type="PANTHER" id="PTHR38166:SF1">
    <property type="entry name" value="C2H2-TYPE DOMAIN-CONTAINING PROTEIN"/>
    <property type="match status" value="1"/>
</dbReference>
<feature type="region of interest" description="Disordered" evidence="1">
    <location>
        <begin position="247"/>
        <end position="319"/>
    </location>
</feature>
<dbReference type="AlphaFoldDB" id="A0AA40F934"/>
<feature type="compositionally biased region" description="Acidic residues" evidence="1">
    <location>
        <begin position="301"/>
        <end position="310"/>
    </location>
</feature>
<feature type="compositionally biased region" description="Basic and acidic residues" evidence="1">
    <location>
        <begin position="26"/>
        <end position="41"/>
    </location>
</feature>
<proteinExistence type="predicted"/>
<keyword evidence="3" id="KW-1185">Reference proteome</keyword>
<accession>A0AA40F934</accession>
<dbReference type="EMBL" id="JAUKUD010000001">
    <property type="protein sequence ID" value="KAK0752976.1"/>
    <property type="molecule type" value="Genomic_DNA"/>
</dbReference>
<evidence type="ECO:0000313" key="3">
    <source>
        <dbReference type="Proteomes" id="UP001172155"/>
    </source>
</evidence>
<feature type="region of interest" description="Disordered" evidence="1">
    <location>
        <begin position="167"/>
        <end position="197"/>
    </location>
</feature>
<organism evidence="2 3">
    <name type="scientific">Schizothecium vesticola</name>
    <dbReference type="NCBI Taxonomy" id="314040"/>
    <lineage>
        <taxon>Eukaryota</taxon>
        <taxon>Fungi</taxon>
        <taxon>Dikarya</taxon>
        <taxon>Ascomycota</taxon>
        <taxon>Pezizomycotina</taxon>
        <taxon>Sordariomycetes</taxon>
        <taxon>Sordariomycetidae</taxon>
        <taxon>Sordariales</taxon>
        <taxon>Schizotheciaceae</taxon>
        <taxon>Schizothecium</taxon>
    </lineage>
</organism>
<gene>
    <name evidence="2" type="ORF">B0T18DRAFT_385114</name>
</gene>
<evidence type="ECO:0000256" key="1">
    <source>
        <dbReference type="SAM" id="MobiDB-lite"/>
    </source>
</evidence>
<dbReference type="Proteomes" id="UP001172155">
    <property type="component" value="Unassembled WGS sequence"/>
</dbReference>
<feature type="region of interest" description="Disordered" evidence="1">
    <location>
        <begin position="1"/>
        <end position="52"/>
    </location>
</feature>